<evidence type="ECO:0000313" key="2">
    <source>
        <dbReference type="EMBL" id="DAD70043.1"/>
    </source>
</evidence>
<name>A0A8S5LJN9_9CAUD</name>
<evidence type="ECO:0000256" key="1">
    <source>
        <dbReference type="SAM" id="Phobius"/>
    </source>
</evidence>
<accession>A0A8S5LJN9</accession>
<keyword evidence="1" id="KW-1133">Transmembrane helix</keyword>
<reference evidence="2" key="1">
    <citation type="journal article" date="2021" name="Proc. Natl. Acad. Sci. U.S.A.">
        <title>A Catalog of Tens of Thousands of Viruses from Human Metagenomes Reveals Hidden Associations with Chronic Diseases.</title>
        <authorList>
            <person name="Tisza M.J."/>
            <person name="Buck C.B."/>
        </authorList>
    </citation>
    <scope>NUCLEOTIDE SEQUENCE</scope>
    <source>
        <strain evidence="2">Ct6F13</strain>
    </source>
</reference>
<proteinExistence type="predicted"/>
<organism evidence="2">
    <name type="scientific">Myoviridae sp. ct6F13</name>
    <dbReference type="NCBI Taxonomy" id="2827602"/>
    <lineage>
        <taxon>Viruses</taxon>
        <taxon>Duplodnaviria</taxon>
        <taxon>Heunggongvirae</taxon>
        <taxon>Uroviricota</taxon>
        <taxon>Caudoviricetes</taxon>
    </lineage>
</organism>
<feature type="transmembrane region" description="Helical" evidence="1">
    <location>
        <begin position="12"/>
        <end position="32"/>
    </location>
</feature>
<protein>
    <submittedName>
        <fullName evidence="2">Uncharacterized protein</fullName>
    </submittedName>
</protein>
<dbReference type="EMBL" id="BK015859">
    <property type="protein sequence ID" value="DAD70043.1"/>
    <property type="molecule type" value="Genomic_DNA"/>
</dbReference>
<keyword evidence="1" id="KW-0472">Membrane</keyword>
<keyword evidence="1" id="KW-0812">Transmembrane</keyword>
<sequence length="36" mass="4404">MPLIAPYIYNNIVIIIIIYIIYRIIMYVYNIYAHVK</sequence>